<dbReference type="AlphaFoldDB" id="A0AAV2HVH1"/>
<dbReference type="Proteomes" id="UP001497497">
    <property type="component" value="Unassembled WGS sequence"/>
</dbReference>
<protein>
    <submittedName>
        <fullName evidence="1">Uncharacterized protein</fullName>
    </submittedName>
</protein>
<accession>A0AAV2HVH1</accession>
<organism evidence="1 2">
    <name type="scientific">Lymnaea stagnalis</name>
    <name type="common">Great pond snail</name>
    <name type="synonym">Helix stagnalis</name>
    <dbReference type="NCBI Taxonomy" id="6523"/>
    <lineage>
        <taxon>Eukaryota</taxon>
        <taxon>Metazoa</taxon>
        <taxon>Spiralia</taxon>
        <taxon>Lophotrochozoa</taxon>
        <taxon>Mollusca</taxon>
        <taxon>Gastropoda</taxon>
        <taxon>Heterobranchia</taxon>
        <taxon>Euthyneura</taxon>
        <taxon>Panpulmonata</taxon>
        <taxon>Hygrophila</taxon>
        <taxon>Lymnaeoidea</taxon>
        <taxon>Lymnaeidae</taxon>
        <taxon>Lymnaea</taxon>
    </lineage>
</organism>
<evidence type="ECO:0000313" key="2">
    <source>
        <dbReference type="Proteomes" id="UP001497497"/>
    </source>
</evidence>
<proteinExistence type="predicted"/>
<evidence type="ECO:0000313" key="1">
    <source>
        <dbReference type="EMBL" id="CAL1538205.1"/>
    </source>
</evidence>
<keyword evidence="2" id="KW-1185">Reference proteome</keyword>
<comment type="caution">
    <text evidence="1">The sequence shown here is derived from an EMBL/GenBank/DDBJ whole genome shotgun (WGS) entry which is preliminary data.</text>
</comment>
<name>A0AAV2HVH1_LYMST</name>
<sequence>TPQVCIFSVADLPLLMGRHELFANKFYVTHEPAALHCLDEHIYNLTLSGEPRDSSLYQNYMTGNK</sequence>
<feature type="non-terminal residue" evidence="1">
    <location>
        <position position="1"/>
    </location>
</feature>
<gene>
    <name evidence="1" type="ORF">GSLYS_00012026001</name>
</gene>
<dbReference type="EMBL" id="CAXITT010000289">
    <property type="protein sequence ID" value="CAL1538205.1"/>
    <property type="molecule type" value="Genomic_DNA"/>
</dbReference>
<reference evidence="1 2" key="1">
    <citation type="submission" date="2024-04" db="EMBL/GenBank/DDBJ databases">
        <authorList>
            <consortium name="Genoscope - CEA"/>
            <person name="William W."/>
        </authorList>
    </citation>
    <scope>NUCLEOTIDE SEQUENCE [LARGE SCALE GENOMIC DNA]</scope>
</reference>